<dbReference type="GO" id="GO:0005886">
    <property type="term" value="C:plasma membrane"/>
    <property type="evidence" value="ECO:0007669"/>
    <property type="project" value="UniProtKB-SubCell"/>
</dbReference>
<organism evidence="7 8">
    <name type="scientific">Ancylostoma duodenale</name>
    <dbReference type="NCBI Taxonomy" id="51022"/>
    <lineage>
        <taxon>Eukaryota</taxon>
        <taxon>Metazoa</taxon>
        <taxon>Ecdysozoa</taxon>
        <taxon>Nematoda</taxon>
        <taxon>Chromadorea</taxon>
        <taxon>Rhabditida</taxon>
        <taxon>Rhabditina</taxon>
        <taxon>Rhabditomorpha</taxon>
        <taxon>Strongyloidea</taxon>
        <taxon>Ancylostomatidae</taxon>
        <taxon>Ancylostomatinae</taxon>
        <taxon>Ancylostoma</taxon>
    </lineage>
</organism>
<keyword evidence="3 6" id="KW-1133">Transmembrane helix</keyword>
<feature type="transmembrane region" description="Helical" evidence="6">
    <location>
        <begin position="82"/>
        <end position="99"/>
    </location>
</feature>
<comment type="function">
    <text evidence="6">Forms chloride channels.</text>
</comment>
<keyword evidence="2 6" id="KW-0812">Transmembrane</keyword>
<dbReference type="InterPro" id="IPR021134">
    <property type="entry name" value="Bestrophin-like"/>
</dbReference>
<proteinExistence type="inferred from homology"/>
<dbReference type="OrthoDB" id="201595at2759"/>
<keyword evidence="4 6" id="KW-0472">Membrane</keyword>
<gene>
    <name evidence="7" type="ORF">ANCDUO_16743</name>
</gene>
<keyword evidence="6" id="KW-0406">Ion transport</keyword>
<evidence type="ECO:0000256" key="2">
    <source>
        <dbReference type="ARBA" id="ARBA00022692"/>
    </source>
</evidence>
<evidence type="ECO:0000256" key="4">
    <source>
        <dbReference type="ARBA" id="ARBA00023136"/>
    </source>
</evidence>
<evidence type="ECO:0000313" key="8">
    <source>
        <dbReference type="Proteomes" id="UP000054047"/>
    </source>
</evidence>
<evidence type="ECO:0000256" key="3">
    <source>
        <dbReference type="ARBA" id="ARBA00022989"/>
    </source>
</evidence>
<protein>
    <recommendedName>
        <fullName evidence="6">Bestrophin homolog</fullName>
    </recommendedName>
</protein>
<dbReference type="PANTHER" id="PTHR10736:SF58">
    <property type="entry name" value="BESTROPHIN HOMOLOG-RELATED"/>
    <property type="match status" value="1"/>
</dbReference>
<evidence type="ECO:0000313" key="7">
    <source>
        <dbReference type="EMBL" id="KIH53138.1"/>
    </source>
</evidence>
<keyword evidence="6" id="KW-0407">Ion channel</keyword>
<keyword evidence="6" id="KW-0813">Transport</keyword>
<dbReference type="PANTHER" id="PTHR10736">
    <property type="entry name" value="BESTROPHIN"/>
    <property type="match status" value="1"/>
</dbReference>
<dbReference type="GO" id="GO:0005254">
    <property type="term" value="F:chloride channel activity"/>
    <property type="evidence" value="ECO:0007669"/>
    <property type="project" value="UniProtKB-KW"/>
</dbReference>
<dbReference type="Proteomes" id="UP000054047">
    <property type="component" value="Unassembled WGS sequence"/>
</dbReference>
<comment type="subcellular location">
    <subcellularLocation>
        <location evidence="6">Cell membrane</location>
        <topology evidence="6">Multi-pass membrane protein</topology>
    </subcellularLocation>
    <subcellularLocation>
        <location evidence="1">Membrane</location>
    </subcellularLocation>
</comment>
<feature type="transmembrane region" description="Helical" evidence="6">
    <location>
        <begin position="160"/>
        <end position="177"/>
    </location>
</feature>
<name>A0A0C2CA16_9BILA</name>
<dbReference type="Pfam" id="PF01062">
    <property type="entry name" value="Bestrophin"/>
    <property type="match status" value="1"/>
</dbReference>
<evidence type="ECO:0000256" key="1">
    <source>
        <dbReference type="ARBA" id="ARBA00004370"/>
    </source>
</evidence>
<dbReference type="AlphaFoldDB" id="A0A0C2CA16"/>
<keyword evidence="6" id="KW-1003">Cell membrane</keyword>
<reference evidence="7 8" key="1">
    <citation type="submission" date="2013-12" db="EMBL/GenBank/DDBJ databases">
        <title>Draft genome of the parsitic nematode Ancylostoma duodenale.</title>
        <authorList>
            <person name="Mitreva M."/>
        </authorList>
    </citation>
    <scope>NUCLEOTIDE SEQUENCE [LARGE SCALE GENOMIC DNA]</scope>
    <source>
        <strain evidence="7 8">Zhejiang</strain>
    </source>
</reference>
<accession>A0A0C2CA16</accession>
<evidence type="ECO:0000256" key="6">
    <source>
        <dbReference type="RuleBase" id="RU363126"/>
    </source>
</evidence>
<keyword evidence="8" id="KW-1185">Reference proteome</keyword>
<dbReference type="InterPro" id="IPR000615">
    <property type="entry name" value="Bestrophin"/>
</dbReference>
<evidence type="ECO:0000256" key="5">
    <source>
        <dbReference type="ARBA" id="ARBA00034769"/>
    </source>
</evidence>
<dbReference type="EMBL" id="KN741960">
    <property type="protein sequence ID" value="KIH53138.1"/>
    <property type="molecule type" value="Genomic_DNA"/>
</dbReference>
<sequence>MGNASLGTSTGYKSCSRYVGLPEIVIFGISIGLPRVSNIASVMGQTWHCEGSFKFDIEMTKQGTCRVFRQFERLAELCDANLKYIPLTFMLGFFVTIVVDRWRNIFQNMGWIENLALTVAALLRGNSKQALLYRRSIIRYTVLSQVRLLLLIHISCFKYYPVLMGIRIAFLVFNRSIRI</sequence>
<keyword evidence="6" id="KW-0869">Chloride channel</keyword>
<keyword evidence="6" id="KW-0868">Chloride</keyword>
<comment type="similarity">
    <text evidence="5 6">Belongs to the anion channel-forming bestrophin (TC 1.A.46) family. Calcium-sensitive chloride channel subfamily.</text>
</comment>
<dbReference type="GO" id="GO:0034707">
    <property type="term" value="C:chloride channel complex"/>
    <property type="evidence" value="ECO:0007669"/>
    <property type="project" value="UniProtKB-KW"/>
</dbReference>